<dbReference type="InterPro" id="IPR011502">
    <property type="entry name" value="Nucleoporin_Nup85"/>
</dbReference>
<evidence type="ECO:0000313" key="10">
    <source>
        <dbReference type="EMBL" id="EEF21986.1"/>
    </source>
</evidence>
<evidence type="ECO:0000313" key="11">
    <source>
        <dbReference type="Proteomes" id="UP000008311"/>
    </source>
</evidence>
<dbReference type="STRING" id="3988.B9TQ78"/>
<evidence type="ECO:0000256" key="1">
    <source>
        <dbReference type="ARBA" id="ARBA00004567"/>
    </source>
</evidence>
<keyword evidence="6 9" id="KW-0811">Translocation</keyword>
<dbReference type="AlphaFoldDB" id="B9TQ78"/>
<dbReference type="GO" id="GO:0031965">
    <property type="term" value="C:nuclear membrane"/>
    <property type="evidence" value="ECO:0007669"/>
    <property type="project" value="UniProtKB-UniRule"/>
</dbReference>
<dbReference type="eggNOG" id="KOG2271">
    <property type="taxonomic scope" value="Eukaryota"/>
</dbReference>
<evidence type="ECO:0000256" key="3">
    <source>
        <dbReference type="ARBA" id="ARBA00022448"/>
    </source>
</evidence>
<comment type="similarity">
    <text evidence="2 9">Belongs to the nucleoporin Nup85 family.</text>
</comment>
<comment type="function">
    <text evidence="9">Functions as a component of the nuclear pore complex (NPC).</text>
</comment>
<dbReference type="PANTHER" id="PTHR13373">
    <property type="entry name" value="FROUNT PROTEIN-RELATED"/>
    <property type="match status" value="1"/>
</dbReference>
<keyword evidence="8 9" id="KW-0539">Nucleus</keyword>
<dbReference type="GO" id="GO:0015031">
    <property type="term" value="P:protein transport"/>
    <property type="evidence" value="ECO:0007669"/>
    <property type="project" value="UniProtKB-KW"/>
</dbReference>
<keyword evidence="4 9" id="KW-0509">mRNA transport</keyword>
<accession>B9TQ78</accession>
<evidence type="ECO:0000256" key="7">
    <source>
        <dbReference type="ARBA" id="ARBA00023132"/>
    </source>
</evidence>
<reference evidence="11" key="1">
    <citation type="journal article" date="2010" name="Nat. Biotechnol.">
        <title>Draft genome sequence of the oilseed species Ricinus communis.</title>
        <authorList>
            <person name="Chan A.P."/>
            <person name="Crabtree J."/>
            <person name="Zhao Q."/>
            <person name="Lorenzi H."/>
            <person name="Orvis J."/>
            <person name="Puiu D."/>
            <person name="Melake-Berhan A."/>
            <person name="Jones K.M."/>
            <person name="Redman J."/>
            <person name="Chen G."/>
            <person name="Cahoon E.B."/>
            <person name="Gedil M."/>
            <person name="Stanke M."/>
            <person name="Haas B.J."/>
            <person name="Wortman J.R."/>
            <person name="Fraser-Liggett C.M."/>
            <person name="Ravel J."/>
            <person name="Rabinowicz P.D."/>
        </authorList>
    </citation>
    <scope>NUCLEOTIDE SEQUENCE [LARGE SCALE GENOMIC DNA]</scope>
    <source>
        <strain evidence="11">cv. Hale</strain>
    </source>
</reference>
<dbReference type="PANTHER" id="PTHR13373:SF21">
    <property type="entry name" value="NUCLEAR PORE COMPLEX PROTEIN NUP85"/>
    <property type="match status" value="1"/>
</dbReference>
<dbReference type="GO" id="GO:0051028">
    <property type="term" value="P:mRNA transport"/>
    <property type="evidence" value="ECO:0007669"/>
    <property type="project" value="UniProtKB-KW"/>
</dbReference>
<evidence type="ECO:0000256" key="4">
    <source>
        <dbReference type="ARBA" id="ARBA00022816"/>
    </source>
</evidence>
<gene>
    <name evidence="10" type="ORF">RCOM_2158230</name>
</gene>
<sequence length="145" mass="16282">IAGVYHWKHGKKGSGVYWLRQARDEVSLNRIAQQLFDSVGKSISDESFKQWEGLIGLLGSESKPAGGLEFLHKYRDFKKSLKQVYDGKTTDAARVAAESLLSVSVIFYLTAMLPCLKLIYYSYALRACHGGPLVQTLCRLHRLCL</sequence>
<keyword evidence="7 9" id="KW-0906">Nuclear pore complex</keyword>
<name>B9TQ78_RICCO</name>
<evidence type="ECO:0000256" key="9">
    <source>
        <dbReference type="RuleBase" id="RU365073"/>
    </source>
</evidence>
<dbReference type="Proteomes" id="UP000008311">
    <property type="component" value="Unassembled WGS sequence"/>
</dbReference>
<feature type="non-terminal residue" evidence="10">
    <location>
        <position position="1"/>
    </location>
</feature>
<dbReference type="Pfam" id="PF07575">
    <property type="entry name" value="Nucleopor_Nup85"/>
    <property type="match status" value="1"/>
</dbReference>
<keyword evidence="5 9" id="KW-0653">Protein transport</keyword>
<dbReference type="GO" id="GO:0005643">
    <property type="term" value="C:nuclear pore"/>
    <property type="evidence" value="ECO:0007669"/>
    <property type="project" value="UniProtKB-SubCell"/>
</dbReference>
<organism evidence="10 11">
    <name type="scientific">Ricinus communis</name>
    <name type="common">Castor bean</name>
    <dbReference type="NCBI Taxonomy" id="3988"/>
    <lineage>
        <taxon>Eukaryota</taxon>
        <taxon>Viridiplantae</taxon>
        <taxon>Streptophyta</taxon>
        <taxon>Embryophyta</taxon>
        <taxon>Tracheophyta</taxon>
        <taxon>Spermatophyta</taxon>
        <taxon>Magnoliopsida</taxon>
        <taxon>eudicotyledons</taxon>
        <taxon>Gunneridae</taxon>
        <taxon>Pentapetalae</taxon>
        <taxon>rosids</taxon>
        <taxon>fabids</taxon>
        <taxon>Malpighiales</taxon>
        <taxon>Euphorbiaceae</taxon>
        <taxon>Acalyphoideae</taxon>
        <taxon>Acalypheae</taxon>
        <taxon>Ricinus</taxon>
    </lineage>
</organism>
<dbReference type="InParanoid" id="B9TQ78"/>
<comment type="subunit">
    <text evidence="9">Component of the nuclear pore complex (NPC).</text>
</comment>
<keyword evidence="9" id="KW-0472">Membrane</keyword>
<protein>
    <recommendedName>
        <fullName evidence="9">Nuclear pore complex protein Nup85</fullName>
    </recommendedName>
</protein>
<comment type="subcellular location">
    <subcellularLocation>
        <location evidence="1 9">Nucleus</location>
        <location evidence="1 9">Nuclear pore complex</location>
    </subcellularLocation>
</comment>
<keyword evidence="3 9" id="KW-0813">Transport</keyword>
<evidence type="ECO:0000256" key="2">
    <source>
        <dbReference type="ARBA" id="ARBA00005573"/>
    </source>
</evidence>
<evidence type="ECO:0000256" key="6">
    <source>
        <dbReference type="ARBA" id="ARBA00023010"/>
    </source>
</evidence>
<evidence type="ECO:0000256" key="5">
    <source>
        <dbReference type="ARBA" id="ARBA00022927"/>
    </source>
</evidence>
<keyword evidence="11" id="KW-1185">Reference proteome</keyword>
<proteinExistence type="inferred from homology"/>
<evidence type="ECO:0000256" key="8">
    <source>
        <dbReference type="ARBA" id="ARBA00023242"/>
    </source>
</evidence>
<dbReference type="EMBL" id="EQ998173">
    <property type="protein sequence ID" value="EEF21986.1"/>
    <property type="molecule type" value="Genomic_DNA"/>
</dbReference>